<feature type="binding site" evidence="10">
    <location>
        <position position="226"/>
    </location>
    <ligand>
        <name>[4Fe-4S] cluster</name>
        <dbReference type="ChEBI" id="CHEBI:49883"/>
    </ligand>
</feature>
<dbReference type="GO" id="GO:0005758">
    <property type="term" value="C:mitochondrial intermembrane space"/>
    <property type="evidence" value="ECO:0007669"/>
    <property type="project" value="UniProtKB-SubCell"/>
</dbReference>
<comment type="subunit">
    <text evidence="10">Monomer.</text>
</comment>
<feature type="binding site" evidence="10">
    <location>
        <position position="240"/>
    </location>
    <ligand>
        <name>[4Fe-4S] cluster</name>
        <dbReference type="ChEBI" id="CHEBI:49883"/>
    </ligand>
</feature>
<dbReference type="EMBL" id="NCKU01000346">
    <property type="protein sequence ID" value="RWS15876.1"/>
    <property type="molecule type" value="Genomic_DNA"/>
</dbReference>
<accession>A0A443RKS0</accession>
<keyword evidence="4 10" id="KW-0963">Cytoplasm</keyword>
<feature type="domain" description="Anamorsin N-terminal" evidence="12">
    <location>
        <begin position="8"/>
        <end position="119"/>
    </location>
</feature>
<evidence type="ECO:0000313" key="14">
    <source>
        <dbReference type="Proteomes" id="UP000285301"/>
    </source>
</evidence>
<dbReference type="GO" id="GO:0046872">
    <property type="term" value="F:metal ion binding"/>
    <property type="evidence" value="ECO:0007669"/>
    <property type="project" value="UniProtKB-KW"/>
</dbReference>
<evidence type="ECO:0000313" key="13">
    <source>
        <dbReference type="EMBL" id="RWS15876.1"/>
    </source>
</evidence>
<feature type="binding site" evidence="10">
    <location>
        <position position="187"/>
    </location>
    <ligand>
        <name>[2Fe-2S] cluster</name>
        <dbReference type="ChEBI" id="CHEBI:190135"/>
    </ligand>
</feature>
<evidence type="ECO:0000256" key="9">
    <source>
        <dbReference type="ARBA" id="ARBA00023128"/>
    </source>
</evidence>
<evidence type="ECO:0000256" key="2">
    <source>
        <dbReference type="ARBA" id="ARBA00008169"/>
    </source>
</evidence>
<feature type="short sequence motif" description="Cx2C motif 1" evidence="10">
    <location>
        <begin position="226"/>
        <end position="229"/>
    </location>
</feature>
<feature type="binding site" evidence="10">
    <location>
        <position position="196"/>
    </location>
    <ligand>
        <name>[2Fe-2S] cluster</name>
        <dbReference type="ChEBI" id="CHEBI:190135"/>
    </ligand>
</feature>
<reference evidence="13 14" key="1">
    <citation type="journal article" date="2018" name="Gigascience">
        <title>Genomes of trombidid mites reveal novel predicted allergens and laterally-transferred genes associated with secondary metabolism.</title>
        <authorList>
            <person name="Dong X."/>
            <person name="Chaisiri K."/>
            <person name="Xia D."/>
            <person name="Armstrong S.D."/>
            <person name="Fang Y."/>
            <person name="Donnelly M.J."/>
            <person name="Kadowaki T."/>
            <person name="McGarry J.W."/>
            <person name="Darby A.C."/>
            <person name="Makepeace B.L."/>
        </authorList>
    </citation>
    <scope>NUCLEOTIDE SEQUENCE [LARGE SCALE GENOMIC DNA]</scope>
    <source>
        <strain evidence="13">UoL-WK</strain>
    </source>
</reference>
<dbReference type="Pfam" id="PF05093">
    <property type="entry name" value="CIAPIN1"/>
    <property type="match status" value="1"/>
</dbReference>
<evidence type="ECO:0000256" key="5">
    <source>
        <dbReference type="ARBA" id="ARBA00022714"/>
    </source>
</evidence>
<name>A0A443RKS0_9ACAR</name>
<dbReference type="PANTHER" id="PTHR13273">
    <property type="entry name" value="ANAMORSIN"/>
    <property type="match status" value="1"/>
</dbReference>
<gene>
    <name evidence="13" type="ORF">B4U79_07824</name>
</gene>
<dbReference type="STRING" id="1965070.A0A443RKS0"/>
<keyword evidence="5 10" id="KW-0001">2Fe-2S</keyword>
<dbReference type="PANTHER" id="PTHR13273:SF14">
    <property type="entry name" value="ANAMORSIN"/>
    <property type="match status" value="1"/>
</dbReference>
<keyword evidence="14" id="KW-1185">Reference proteome</keyword>
<keyword evidence="3 10" id="KW-0004">4Fe-4S</keyword>
<comment type="caution">
    <text evidence="10">Lacks conserved residue(s) required for the propagation of feature annotation.</text>
</comment>
<comment type="cofactor">
    <cofactor evidence="10">
        <name>[2Fe-2S] cluster</name>
        <dbReference type="ChEBI" id="CHEBI:190135"/>
    </cofactor>
</comment>
<dbReference type="HAMAP" id="MF_03115">
    <property type="entry name" value="Anamorsin"/>
    <property type="match status" value="1"/>
</dbReference>
<keyword evidence="7 10" id="KW-0408">Iron</keyword>
<keyword evidence="8 10" id="KW-0411">Iron-sulfur</keyword>
<comment type="domain">
    <text evidence="10">The N-terminal domain has structural similarity with S-adenosyl-L-methionine-dependent methyltransferases, but does not bind S-adenosyl-L-methionine. It is required for correct assembly of the 2 Fe-S clusters.</text>
</comment>
<dbReference type="AlphaFoldDB" id="A0A443RKS0"/>
<dbReference type="GO" id="GO:0051539">
    <property type="term" value="F:4 iron, 4 sulfur cluster binding"/>
    <property type="evidence" value="ECO:0007669"/>
    <property type="project" value="UniProtKB-KW"/>
</dbReference>
<dbReference type="OrthoDB" id="311633at2759"/>
<keyword evidence="9 10" id="KW-0496">Mitochondrion</keyword>
<evidence type="ECO:0000259" key="12">
    <source>
        <dbReference type="Pfam" id="PF20922"/>
    </source>
</evidence>
<feature type="binding site" evidence="10">
    <location>
        <position position="237"/>
    </location>
    <ligand>
        <name>[4Fe-4S] cluster</name>
        <dbReference type="ChEBI" id="CHEBI:49883"/>
    </ligand>
</feature>
<evidence type="ECO:0000256" key="8">
    <source>
        <dbReference type="ARBA" id="ARBA00023014"/>
    </source>
</evidence>
<comment type="domain">
    <text evidence="10">The C-terminal domain binds 2 Fe-S clusters but is otherwise mostly in an intrinsically disordered conformation.</text>
</comment>
<feature type="binding site" evidence="10">
    <location>
        <position position="199"/>
    </location>
    <ligand>
        <name>[2Fe-2S] cluster</name>
        <dbReference type="ChEBI" id="CHEBI:190135"/>
    </ligand>
</feature>
<feature type="binding site" evidence="10">
    <location>
        <position position="201"/>
    </location>
    <ligand>
        <name>[2Fe-2S] cluster</name>
        <dbReference type="ChEBI" id="CHEBI:190135"/>
    </ligand>
</feature>
<comment type="cofactor">
    <cofactor evidence="1 10">
        <name>[4Fe-4S] cluster</name>
        <dbReference type="ChEBI" id="CHEBI:49883"/>
    </cofactor>
</comment>
<comment type="caution">
    <text evidence="13">The sequence shown here is derived from an EMBL/GenBank/DDBJ whole genome shotgun (WGS) entry which is preliminary data.</text>
</comment>
<dbReference type="InterPro" id="IPR049011">
    <property type="entry name" value="Anamorsin_N_metazoan"/>
</dbReference>
<sequence>MENKCKNGDKILLLWQNECKTNAVDALRNVVGSDAVINVENCSQLVNSKHETSSFDVAFFGFLGNEKYLSDECLDEVIRVLKPNAALHVKKGTDIDCKTQSFISTLKFSGFVKIDETKDEISAFKPNYEIGSSLKLDQTGPSTDSVKVWQLAAEQEMEGKEAELIDDDELLDPEDLKKPDPASLRVCGTTGKRKACANCTCGLADELNKVEIEQIRQNTQNAKSSCGNCYLGDAFRCASCPYLGMPAFKPGEKVVIDNTSEF</sequence>
<comment type="function">
    <text evidence="10">Component of the cytosolic iron-sulfur (Fe-S) protein assembly (CIA) machinery. Required for the maturation of extramitochondrial Fe-S proteins. Part of an electron transfer chain functioning in an early step of cytosolic Fe-S biogenesis, facilitating the de novo assembly of a [4Fe-4S] cluster on the cytosolic Fe-S scaffold complex. Electrons are transferred from NADPH via a FAD- and FMN-containing diflavin oxidoreductase. Together with the diflavin oxidoreductase, also required for the assembly of the diferric tyrosyl radical cofactor of ribonucleotide reductase (RNR), probably by providing electrons for reduction during radical cofactor maturation in the catalytic small subunit.</text>
</comment>
<dbReference type="Proteomes" id="UP000285301">
    <property type="component" value="Unassembled WGS sequence"/>
</dbReference>
<dbReference type="GO" id="GO:0016226">
    <property type="term" value="P:iron-sulfur cluster assembly"/>
    <property type="evidence" value="ECO:0007669"/>
    <property type="project" value="UniProtKB-UniRule"/>
</dbReference>
<evidence type="ECO:0000256" key="3">
    <source>
        <dbReference type="ARBA" id="ARBA00022485"/>
    </source>
</evidence>
<evidence type="ECO:0000256" key="6">
    <source>
        <dbReference type="ARBA" id="ARBA00022723"/>
    </source>
</evidence>
<dbReference type="GO" id="GO:0009055">
    <property type="term" value="F:electron transfer activity"/>
    <property type="evidence" value="ECO:0007669"/>
    <property type="project" value="UniProtKB-UniRule"/>
</dbReference>
<dbReference type="Gene3D" id="3.40.50.150">
    <property type="entry name" value="Vaccinia Virus protein VP39"/>
    <property type="match status" value="1"/>
</dbReference>
<feature type="region of interest" description="Fe-S binding site B" evidence="10">
    <location>
        <begin position="226"/>
        <end position="240"/>
    </location>
</feature>
<keyword evidence="6 10" id="KW-0479">Metal-binding</keyword>
<evidence type="ECO:0000256" key="1">
    <source>
        <dbReference type="ARBA" id="ARBA00001966"/>
    </source>
</evidence>
<dbReference type="InterPro" id="IPR029063">
    <property type="entry name" value="SAM-dependent_MTases_sf"/>
</dbReference>
<evidence type="ECO:0000256" key="7">
    <source>
        <dbReference type="ARBA" id="ARBA00023004"/>
    </source>
</evidence>
<evidence type="ECO:0000259" key="11">
    <source>
        <dbReference type="Pfam" id="PF05093"/>
    </source>
</evidence>
<comment type="similarity">
    <text evidence="2 10">Belongs to the anamorsin family.</text>
</comment>
<feature type="binding site" evidence="10">
    <location>
        <position position="229"/>
    </location>
    <ligand>
        <name>[4Fe-4S] cluster</name>
        <dbReference type="ChEBI" id="CHEBI:49883"/>
    </ligand>
</feature>
<dbReference type="GO" id="GO:0051537">
    <property type="term" value="F:2 iron, 2 sulfur cluster binding"/>
    <property type="evidence" value="ECO:0007669"/>
    <property type="project" value="UniProtKB-UniRule"/>
</dbReference>
<dbReference type="Pfam" id="PF20922">
    <property type="entry name" value="Anamorsin_N"/>
    <property type="match status" value="1"/>
</dbReference>
<comment type="domain">
    <text evidence="10">The twin Cx2C motifs are involved in the recognition by the mitochondrial MIA40-ERV1 disulfide relay system. The formation of 2 disulfide bonds in the Cx2C motifs through dithiol/disulfide exchange reactions effectively traps the protein in the mitochondrial intermembrane space.</text>
</comment>
<proteinExistence type="inferred from homology"/>
<evidence type="ECO:0000256" key="4">
    <source>
        <dbReference type="ARBA" id="ARBA00022490"/>
    </source>
</evidence>
<organism evidence="13 14">
    <name type="scientific">Dinothrombium tinctorium</name>
    <dbReference type="NCBI Taxonomy" id="1965070"/>
    <lineage>
        <taxon>Eukaryota</taxon>
        <taxon>Metazoa</taxon>
        <taxon>Ecdysozoa</taxon>
        <taxon>Arthropoda</taxon>
        <taxon>Chelicerata</taxon>
        <taxon>Arachnida</taxon>
        <taxon>Acari</taxon>
        <taxon>Acariformes</taxon>
        <taxon>Trombidiformes</taxon>
        <taxon>Prostigmata</taxon>
        <taxon>Anystina</taxon>
        <taxon>Parasitengona</taxon>
        <taxon>Trombidioidea</taxon>
        <taxon>Trombidiidae</taxon>
        <taxon>Dinothrombium</taxon>
    </lineage>
</organism>
<protein>
    <recommendedName>
        <fullName evidence="10">Anamorsin homolog</fullName>
    </recommendedName>
    <alternativeName>
        <fullName evidence="10">Fe-S cluster assembly protein DRE2 homolog</fullName>
    </alternativeName>
</protein>
<dbReference type="InterPro" id="IPR046408">
    <property type="entry name" value="CIAPIN1"/>
</dbReference>
<evidence type="ECO:0000256" key="10">
    <source>
        <dbReference type="HAMAP-Rule" id="MF_03115"/>
    </source>
</evidence>
<comment type="subcellular location">
    <subcellularLocation>
        <location evidence="10">Cytoplasm</location>
    </subcellularLocation>
    <subcellularLocation>
        <location evidence="10">Mitochondrion intermembrane space</location>
    </subcellularLocation>
</comment>
<dbReference type="InterPro" id="IPR007785">
    <property type="entry name" value="Anamorsin"/>
</dbReference>
<feature type="short sequence motif" description="Cx2C motif 2" evidence="10">
    <location>
        <begin position="237"/>
        <end position="240"/>
    </location>
</feature>
<feature type="domain" description="Anamorsin C-terminal" evidence="11">
    <location>
        <begin position="207"/>
        <end position="256"/>
    </location>
</feature>